<dbReference type="PIRSF" id="PIRSF000097">
    <property type="entry name" value="AKR"/>
    <property type="match status" value="1"/>
</dbReference>
<dbReference type="PANTHER" id="PTHR43827">
    <property type="entry name" value="2,5-DIKETO-D-GLUCONIC ACID REDUCTASE"/>
    <property type="match status" value="1"/>
</dbReference>
<comment type="caution">
    <text evidence="5">The sequence shown here is derived from an EMBL/GenBank/DDBJ whole genome shotgun (WGS) entry which is preliminary data.</text>
</comment>
<evidence type="ECO:0000313" key="6">
    <source>
        <dbReference type="Proteomes" id="UP001596442"/>
    </source>
</evidence>
<reference evidence="5 6" key="1">
    <citation type="journal article" date="2019" name="Int. J. Syst. Evol. Microbiol.">
        <title>The Global Catalogue of Microorganisms (GCM) 10K type strain sequencing project: providing services to taxonomists for standard genome sequencing and annotation.</title>
        <authorList>
            <consortium name="The Broad Institute Genomics Platform"/>
            <consortium name="The Broad Institute Genome Sequencing Center for Infectious Disease"/>
            <person name="Wu L."/>
            <person name="Ma J."/>
        </authorList>
    </citation>
    <scope>NUCLEOTIDE SEQUENCE [LARGE SCALE GENOMIC DNA]</scope>
    <source>
        <strain evidence="5 6">CGMCC 1.3239</strain>
    </source>
</reference>
<organism evidence="5 6">
    <name type="scientific">Halorubrum tibetense</name>
    <dbReference type="NCBI Taxonomy" id="175631"/>
    <lineage>
        <taxon>Archaea</taxon>
        <taxon>Methanobacteriati</taxon>
        <taxon>Methanobacteriota</taxon>
        <taxon>Stenosarchaea group</taxon>
        <taxon>Halobacteria</taxon>
        <taxon>Halobacteriales</taxon>
        <taxon>Haloferacaceae</taxon>
        <taxon>Halorubrum</taxon>
    </lineage>
</organism>
<dbReference type="AlphaFoldDB" id="A0ABD5SBX2"/>
<feature type="domain" description="NADP-dependent oxidoreductase" evidence="4">
    <location>
        <begin position="6"/>
        <end position="251"/>
    </location>
</feature>
<evidence type="ECO:0000313" key="5">
    <source>
        <dbReference type="EMBL" id="MFC6754220.1"/>
    </source>
</evidence>
<dbReference type="Gene3D" id="3.20.20.100">
    <property type="entry name" value="NADP-dependent oxidoreductase domain"/>
    <property type="match status" value="1"/>
</dbReference>
<proteinExistence type="inferred from homology"/>
<protein>
    <submittedName>
        <fullName evidence="5">Aldo/keto reductase</fullName>
    </submittedName>
</protein>
<evidence type="ECO:0000259" key="4">
    <source>
        <dbReference type="Pfam" id="PF00248"/>
    </source>
</evidence>
<keyword evidence="6" id="KW-1185">Reference proteome</keyword>
<dbReference type="Pfam" id="PF00248">
    <property type="entry name" value="Aldo_ket_red"/>
    <property type="match status" value="1"/>
</dbReference>
<evidence type="ECO:0000256" key="3">
    <source>
        <dbReference type="ARBA" id="ARBA00023002"/>
    </source>
</evidence>
<accession>A0ABD5SBX2</accession>
<dbReference type="InterPro" id="IPR023210">
    <property type="entry name" value="NADP_OxRdtase_dom"/>
</dbReference>
<dbReference type="EMBL" id="JBHSWW010000218">
    <property type="protein sequence ID" value="MFC6754220.1"/>
    <property type="molecule type" value="Genomic_DNA"/>
</dbReference>
<evidence type="ECO:0000256" key="1">
    <source>
        <dbReference type="ARBA" id="ARBA00007905"/>
    </source>
</evidence>
<dbReference type="PANTHER" id="PTHR43827:SF3">
    <property type="entry name" value="NADP-DEPENDENT OXIDOREDUCTASE DOMAIN-CONTAINING PROTEIN"/>
    <property type="match status" value="1"/>
</dbReference>
<keyword evidence="2" id="KW-0521">NADP</keyword>
<keyword evidence="3" id="KW-0560">Oxidoreductase</keyword>
<gene>
    <name evidence="5" type="ORF">ACFQEU_12215</name>
</gene>
<dbReference type="SUPFAM" id="SSF51430">
    <property type="entry name" value="NAD(P)-linked oxidoreductase"/>
    <property type="match status" value="1"/>
</dbReference>
<dbReference type="GO" id="GO:0016616">
    <property type="term" value="F:oxidoreductase activity, acting on the CH-OH group of donors, NAD or NADP as acceptor"/>
    <property type="evidence" value="ECO:0007669"/>
    <property type="project" value="UniProtKB-ARBA"/>
</dbReference>
<dbReference type="PRINTS" id="PR00069">
    <property type="entry name" value="ALDKETRDTASE"/>
</dbReference>
<evidence type="ECO:0000256" key="2">
    <source>
        <dbReference type="ARBA" id="ARBA00022857"/>
    </source>
</evidence>
<name>A0ABD5SBX2_9EURY</name>
<dbReference type="InterPro" id="IPR020471">
    <property type="entry name" value="AKR"/>
</dbReference>
<dbReference type="RefSeq" id="WP_379782518.1">
    <property type="nucleotide sequence ID" value="NZ_JBHSWW010000218.1"/>
</dbReference>
<dbReference type="Proteomes" id="UP001596442">
    <property type="component" value="Unassembled WGS sequence"/>
</dbReference>
<sequence length="265" mass="29924">MSTFDRLGYGTYKLEDPEECASGVAHAIETGYRHIDTAQGYDNESYVADGVERSAVDRDDLFVATKLSTDNLSYDDAIATAKESRDRLRTDSIDLLYVHWPIHSYDPEETLPALDHLVDEGVVDRIGLSNFRPDQLTEAIDRLDHEVFAHQVECHPLCWQDELHELAREHGHWLVAYSPIARNRVADVDTIQEIAAKHGTTPAAVSLAWLLSKECVAPIPKAASHDHVEANWAARELELDAEDIDRIDAIDREERVVDFEEAPWN</sequence>
<comment type="similarity">
    <text evidence="1">Belongs to the aldo/keto reductase family.</text>
</comment>
<dbReference type="InterPro" id="IPR036812">
    <property type="entry name" value="NAD(P)_OxRdtase_dom_sf"/>
</dbReference>